<accession>A0A0K1XCZ2</accession>
<dbReference type="EMBL" id="CP012365">
    <property type="protein sequence ID" value="AKX59186.1"/>
    <property type="molecule type" value="Genomic_DNA"/>
</dbReference>
<dbReference type="RefSeq" id="WP_053100261.1">
    <property type="nucleotide sequence ID" value="NZ_CP012365.1"/>
</dbReference>
<organism evidence="2 3">
    <name type="scientific">Thiopseudomonas alkaliphila</name>
    <dbReference type="NCBI Taxonomy" id="1697053"/>
    <lineage>
        <taxon>Bacteria</taxon>
        <taxon>Pseudomonadati</taxon>
        <taxon>Pseudomonadota</taxon>
        <taxon>Gammaproteobacteria</taxon>
        <taxon>Pseudomonadales</taxon>
        <taxon>Pseudomonadaceae</taxon>
        <taxon>Thiopseudomonas</taxon>
    </lineage>
</organism>
<dbReference type="PANTHER" id="PTHR34821">
    <property type="entry name" value="INNER MEMBRANE PROTEIN YDCZ"/>
    <property type="match status" value="1"/>
</dbReference>
<keyword evidence="1" id="KW-0812">Transmembrane</keyword>
<sequence length="149" mass="15815">MNYWQLILMLMALVSGALMPLQAGINGLLAKQVHGVLPAATISFIVGTCALIIIVLLQKQVPTLATLKSLHWWHWAGGLLGAFFVTTAALAGPKLGALLFMTLVLAGQLMSAITLDHFALVGYKEAALSLSKIAGLLLIMAGIWLIQRG</sequence>
<evidence type="ECO:0000256" key="1">
    <source>
        <dbReference type="SAM" id="Phobius"/>
    </source>
</evidence>
<keyword evidence="1" id="KW-0472">Membrane</keyword>
<proteinExistence type="predicted"/>
<dbReference type="Proteomes" id="UP000063953">
    <property type="component" value="Chromosome"/>
</dbReference>
<feature type="transmembrane region" description="Helical" evidence="1">
    <location>
        <begin position="72"/>
        <end position="91"/>
    </location>
</feature>
<dbReference type="PANTHER" id="PTHR34821:SF2">
    <property type="entry name" value="INNER MEMBRANE PROTEIN YDCZ"/>
    <property type="match status" value="1"/>
</dbReference>
<protein>
    <recommendedName>
        <fullName evidence="4">Transporter family-2 protein</fullName>
    </recommendedName>
</protein>
<evidence type="ECO:0000313" key="2">
    <source>
        <dbReference type="EMBL" id="AKX59186.1"/>
    </source>
</evidence>
<dbReference type="STRING" id="1697053.AKN87_05930"/>
<feature type="transmembrane region" description="Helical" evidence="1">
    <location>
        <begin position="126"/>
        <end position="146"/>
    </location>
</feature>
<feature type="transmembrane region" description="Helical" evidence="1">
    <location>
        <begin position="6"/>
        <end position="29"/>
    </location>
</feature>
<dbReference type="GO" id="GO:0005886">
    <property type="term" value="C:plasma membrane"/>
    <property type="evidence" value="ECO:0007669"/>
    <property type="project" value="TreeGrafter"/>
</dbReference>
<evidence type="ECO:0008006" key="4">
    <source>
        <dbReference type="Google" id="ProtNLM"/>
    </source>
</evidence>
<reference evidence="2 3" key="1">
    <citation type="journal article" date="2015" name="Genome Announc.">
        <title>Genome Sequences of Oblitimonas alkaliphila gen. nov. sp. nov. (Proposed), a Novel Bacterium of the Pseudomonadaceae Family.</title>
        <authorList>
            <person name="Lauer A.C."/>
            <person name="Nicholson A.C."/>
            <person name="Humrighouse B.W."/>
            <person name="Emery B."/>
            <person name="Drobish A."/>
            <person name="Juieng P."/>
            <person name="Loparev V."/>
            <person name="McQuiston J.R."/>
        </authorList>
    </citation>
    <scope>NUCLEOTIDE SEQUENCE [LARGE SCALE GENOMIC DNA]</scope>
    <source>
        <strain evidence="2 3">E5571</strain>
    </source>
</reference>
<keyword evidence="1" id="KW-1133">Transmembrane helix</keyword>
<dbReference type="Pfam" id="PF04657">
    <property type="entry name" value="DMT_YdcZ"/>
    <property type="match status" value="1"/>
</dbReference>
<dbReference type="PATRIC" id="fig|1698449.3.peg.791"/>
<feature type="transmembrane region" description="Helical" evidence="1">
    <location>
        <begin position="98"/>
        <end position="120"/>
    </location>
</feature>
<name>A0A0K1XCZ2_9GAMM</name>
<dbReference type="InterPro" id="IPR006750">
    <property type="entry name" value="YdcZ"/>
</dbReference>
<dbReference type="AlphaFoldDB" id="A0A0K1XCZ2"/>
<feature type="transmembrane region" description="Helical" evidence="1">
    <location>
        <begin position="36"/>
        <end position="57"/>
    </location>
</feature>
<gene>
    <name evidence="2" type="ORF">AKN88_03945</name>
</gene>
<keyword evidence="3" id="KW-1185">Reference proteome</keyword>
<evidence type="ECO:0000313" key="3">
    <source>
        <dbReference type="Proteomes" id="UP000063953"/>
    </source>
</evidence>